<evidence type="ECO:0000313" key="16">
    <source>
        <dbReference type="RefSeq" id="XP_014669535.1"/>
    </source>
</evidence>
<feature type="compositionally biased region" description="Pro residues" evidence="9">
    <location>
        <begin position="809"/>
        <end position="819"/>
    </location>
</feature>
<dbReference type="InterPro" id="IPR019786">
    <property type="entry name" value="Zinc_finger_PHD-type_CS"/>
</dbReference>
<feature type="compositionally biased region" description="Low complexity" evidence="9">
    <location>
        <begin position="1204"/>
        <end position="1219"/>
    </location>
</feature>
<dbReference type="Pfam" id="PF10513">
    <property type="entry name" value="EPL1"/>
    <property type="match status" value="1"/>
</dbReference>
<evidence type="ECO:0000256" key="4">
    <source>
        <dbReference type="ARBA" id="ARBA00022833"/>
    </source>
</evidence>
<dbReference type="PROSITE" id="PS50016">
    <property type="entry name" value="ZF_PHD_2"/>
    <property type="match status" value="1"/>
</dbReference>
<keyword evidence="2" id="KW-0677">Repeat</keyword>
<dbReference type="PROSITE" id="PS01359">
    <property type="entry name" value="ZF_PHD_1"/>
    <property type="match status" value="1"/>
</dbReference>
<feature type="region of interest" description="Disordered" evidence="9">
    <location>
        <begin position="786"/>
        <end position="1308"/>
    </location>
</feature>
<dbReference type="SUPFAM" id="SSF57903">
    <property type="entry name" value="FYVE/PHD zinc finger"/>
    <property type="match status" value="1"/>
</dbReference>
<dbReference type="PROSITE" id="PS51805">
    <property type="entry name" value="EPHD"/>
    <property type="match status" value="1"/>
</dbReference>
<dbReference type="Proteomes" id="UP000695022">
    <property type="component" value="Unplaced"/>
</dbReference>
<dbReference type="RefSeq" id="XP_014669535.1">
    <property type="nucleotide sequence ID" value="XM_014814049.1"/>
</dbReference>
<evidence type="ECO:0000313" key="15">
    <source>
        <dbReference type="Proteomes" id="UP000695022"/>
    </source>
</evidence>
<sequence length="1537" mass="170930">MTFDFDIRSFIQHIQATKPPYECPIQSCGKVYKSYAGIHFHIYNFDHTNPENNTPNTGSSKKLGKKGKKNWHHRNLRRSPTPPECFQPAGREVLTFAQARRLVEVELDGRPHRINILEPLEIFYQDAIDNVANQEAEDRKGGERVVAVAAAAAAVEKPRTPKPIEMKKKEMAAAASAKLPEASFRVLDTYKKRDVQVRPKTYYRFIERAAEELDEEVEYDMDEEDYAWLQLMNAEREEQIEEVVPQDVFEYLMDRLEKESFFQSQSCGGEHLPGVDDDAVCCICNDGECQNSNVILFCDMCNLAVHQECYGIPYIPEGQWLCRRCLQSPSRAVDCVLCPNKGGAFKQTDDGRWAHVVCALWVPEVMFANTVFLEPIDSIENIPAARWKLGCYVCKQRGAGACIQCHKTNCYTAFHVTCAQQAGLYMKMEPVRENTPNGSQFSVRKTAFCDAHSPLDPDAAAAAGNNADSDETSEAATPEKGGAATSFSVKKAKEISKVKMRKARKILAEKRSAIPVVSIPTISPETLSKIAHQITITKKVQFLYRLQGYWTLKRQSRNGVPLIRRLHTATCHQPRRDSPPSQSGEKQSESVKEQLKEWKRLRQSLERARLLIELIRKREKLKREEIQVPDYLKFIKRPMDFLTMEGKVDALMYRNLDEFQKDFDLIVNNCMAYNARDTVFYATALRMRNQGSTVIRQCRKAFELIGFDPITGLHLKEPPQARGAEEHDGEDFELMAVDEREKMPLDKQLKYLFGMMDRAEAIKHGAARHKRMKQLKREIKEVRRKVAIRDRLRTSSTVSSSDDSDKECPAPPPPPPHPTRSPARKPESLRKTEMPSRKADASSSSSRKSETRKAADAAAQEDQQWCREHRHHANPTPGVNRRTAVLFGKKSGPRKVLHLGLNKRPGRPRLKSSEATVDSPASTPSQADDVPKCPKLSPAPASPKHLYQPCLAEVVSRAENRRRLPSHEMGKKKIARSKVSLRELNDAARHKRMKQLKREIKEVRRKVAIRDRLRTSSTVSSSDDSDKECPAPPPPPPHPTRSPARKPESLRKTEMPSRKADASSSSSRKSETRKAADAAAQEECPSPAPPAGKARGRGRGRPPGRPPLRREKLHEKSEGEVGSESPSRPQKAGDDTGKEVAVSTCLPSTPSQASSGAESIATTPTPPPGVNRRTAVLFGKKSGPRKVLHLGLNKRPGRPRLKSSEATVDSPASSSSQADDVPKCPKLSPAPASPKHFTSPVSPKSFREPKSPKAPKSPKFDAKGVTLPQQWPPGSRSPGKPAARKRNASGGGTAAGGGGGGGVENPPLAKKPALPMGFGDIATEIPVIKESFQAYRTHEIVECSSESDGMSDSSSSSLSSSSLSSDDSDGELGGNTTDSLHGGGDSTSGGKKRRHLMDSVDAIPLEPLDLVWAKCRGYPWYPALIINPKMPKTGYFHNGVPIPVPPDDVLDLQRKFTDHVFLVLFFDMKRTWQWLPRHKLELLGIEDAVDKSKLNESKKAAERKAVRKAFHKAIIHRSKVTGEPLPDYLESDSEVIA</sequence>
<feature type="domain" description="PWWP" evidence="13">
    <location>
        <begin position="1407"/>
        <end position="1486"/>
    </location>
</feature>
<evidence type="ECO:0000256" key="8">
    <source>
        <dbReference type="PROSITE-ProRule" id="PRU00042"/>
    </source>
</evidence>
<accession>A0ABM1EBG4</accession>
<dbReference type="GeneID" id="106810625"/>
<dbReference type="SMART" id="SM00293">
    <property type="entry name" value="PWWP"/>
    <property type="match status" value="1"/>
</dbReference>
<feature type="region of interest" description="Disordered" evidence="9">
    <location>
        <begin position="46"/>
        <end position="84"/>
    </location>
</feature>
<feature type="compositionally biased region" description="Gly residues" evidence="9">
    <location>
        <begin position="1289"/>
        <end position="1303"/>
    </location>
</feature>
<evidence type="ECO:0000259" key="14">
    <source>
        <dbReference type="PROSITE" id="PS51805"/>
    </source>
</evidence>
<dbReference type="InterPro" id="IPR011011">
    <property type="entry name" value="Znf_FYVE_PHD"/>
</dbReference>
<dbReference type="Pfam" id="PF00855">
    <property type="entry name" value="PWWP"/>
    <property type="match status" value="1"/>
</dbReference>
<dbReference type="PANTHER" id="PTHR13793:SF107">
    <property type="entry name" value="BROMODOMAIN-CONTAINING PROTEIN HOMOLOG"/>
    <property type="match status" value="1"/>
</dbReference>
<evidence type="ECO:0000256" key="2">
    <source>
        <dbReference type="ARBA" id="ARBA00022737"/>
    </source>
</evidence>
<dbReference type="PROSITE" id="PS50812">
    <property type="entry name" value="PWWP"/>
    <property type="match status" value="1"/>
</dbReference>
<feature type="compositionally biased region" description="Polar residues" evidence="9">
    <location>
        <begin position="46"/>
        <end position="57"/>
    </location>
</feature>
<dbReference type="Gene3D" id="3.30.40.10">
    <property type="entry name" value="Zinc/RING finger domain, C3HC4 (zinc finger)"/>
    <property type="match status" value="2"/>
</dbReference>
<evidence type="ECO:0000259" key="12">
    <source>
        <dbReference type="PROSITE" id="PS50157"/>
    </source>
</evidence>
<feature type="domain" description="PHD-type" evidence="11">
    <location>
        <begin position="278"/>
        <end position="328"/>
    </location>
</feature>
<dbReference type="SMART" id="SM00249">
    <property type="entry name" value="PHD"/>
    <property type="match status" value="2"/>
</dbReference>
<dbReference type="CDD" id="cd15670">
    <property type="entry name" value="ePHD_BRPF"/>
    <property type="match status" value="1"/>
</dbReference>
<feature type="region of interest" description="Disordered" evidence="9">
    <location>
        <begin position="460"/>
        <end position="484"/>
    </location>
</feature>
<proteinExistence type="predicted"/>
<gene>
    <name evidence="16" type="primary">LOC106810625</name>
</gene>
<dbReference type="InterPro" id="IPR000313">
    <property type="entry name" value="PWWP_dom"/>
</dbReference>
<organism evidence="15 16">
    <name type="scientific">Priapulus caudatus</name>
    <name type="common">Priapulid worm</name>
    <dbReference type="NCBI Taxonomy" id="37621"/>
    <lineage>
        <taxon>Eukaryota</taxon>
        <taxon>Metazoa</taxon>
        <taxon>Ecdysozoa</taxon>
        <taxon>Scalidophora</taxon>
        <taxon>Priapulida</taxon>
        <taxon>Priapulimorpha</taxon>
        <taxon>Priapulimorphida</taxon>
        <taxon>Priapulidae</taxon>
        <taxon>Priapulus</taxon>
    </lineage>
</organism>
<evidence type="ECO:0000256" key="1">
    <source>
        <dbReference type="ARBA" id="ARBA00022723"/>
    </source>
</evidence>
<dbReference type="Pfam" id="PF00439">
    <property type="entry name" value="Bromodomain"/>
    <property type="match status" value="1"/>
</dbReference>
<dbReference type="InterPro" id="IPR050701">
    <property type="entry name" value="Histone_Mod_Regulator"/>
</dbReference>
<feature type="compositionally biased region" description="Polar residues" evidence="9">
    <location>
        <begin position="913"/>
        <end position="926"/>
    </location>
</feature>
<feature type="region of interest" description="Disordered" evidence="9">
    <location>
        <begin position="1343"/>
        <end position="1393"/>
    </location>
</feature>
<dbReference type="InterPro" id="IPR019787">
    <property type="entry name" value="Znf_PHD-finger"/>
</dbReference>
<feature type="compositionally biased region" description="Basic and acidic residues" evidence="9">
    <location>
        <begin position="956"/>
        <end position="971"/>
    </location>
</feature>
<feature type="domain" description="PHD-type" evidence="14">
    <location>
        <begin position="332"/>
        <end position="453"/>
    </location>
</feature>
<evidence type="ECO:0000259" key="10">
    <source>
        <dbReference type="PROSITE" id="PS50014"/>
    </source>
</evidence>
<evidence type="ECO:0000256" key="6">
    <source>
        <dbReference type="ARBA" id="ARBA00023242"/>
    </source>
</evidence>
<feature type="compositionally biased region" description="Low complexity" evidence="9">
    <location>
        <begin position="1344"/>
        <end position="1365"/>
    </location>
</feature>
<dbReference type="InterPro" id="IPR001965">
    <property type="entry name" value="Znf_PHD"/>
</dbReference>
<dbReference type="SMART" id="SM00297">
    <property type="entry name" value="BROMO"/>
    <property type="match status" value="1"/>
</dbReference>
<feature type="compositionally biased region" description="Pro residues" evidence="9">
    <location>
        <begin position="1030"/>
        <end position="1040"/>
    </location>
</feature>
<evidence type="ECO:0000259" key="11">
    <source>
        <dbReference type="PROSITE" id="PS50016"/>
    </source>
</evidence>
<keyword evidence="3 8" id="KW-0863">Zinc-finger</keyword>
<dbReference type="Pfam" id="PF13832">
    <property type="entry name" value="zf-HC5HC2H_2"/>
    <property type="match status" value="1"/>
</dbReference>
<dbReference type="Pfam" id="PF13831">
    <property type="entry name" value="PHD_2"/>
    <property type="match status" value="1"/>
</dbReference>
<name>A0ABM1EBG4_PRICU</name>
<feature type="compositionally biased region" description="Basic and acidic residues" evidence="9">
    <location>
        <begin position="1045"/>
        <end position="1061"/>
    </location>
</feature>
<feature type="region of interest" description="Disordered" evidence="9">
    <location>
        <begin position="568"/>
        <end position="592"/>
    </location>
</feature>
<evidence type="ECO:0000256" key="7">
    <source>
        <dbReference type="PROSITE-ProRule" id="PRU00035"/>
    </source>
</evidence>
<reference evidence="16" key="1">
    <citation type="submission" date="2025-08" db="UniProtKB">
        <authorList>
            <consortium name="RefSeq"/>
        </authorList>
    </citation>
    <scope>IDENTIFICATION</scope>
</reference>
<feature type="compositionally biased region" description="Polar residues" evidence="9">
    <location>
        <begin position="1145"/>
        <end position="1163"/>
    </location>
</feature>
<evidence type="ECO:0000256" key="9">
    <source>
        <dbReference type="SAM" id="MobiDB-lite"/>
    </source>
</evidence>
<feature type="domain" description="C2H2-type" evidence="12">
    <location>
        <begin position="21"/>
        <end position="52"/>
    </location>
</feature>
<keyword evidence="1" id="KW-0479">Metal-binding</keyword>
<keyword evidence="4" id="KW-0862">Zinc</keyword>
<protein>
    <submittedName>
        <fullName evidence="16">Peregrin-like</fullName>
    </submittedName>
</protein>
<dbReference type="InterPro" id="IPR001487">
    <property type="entry name" value="Bromodomain"/>
</dbReference>
<evidence type="ECO:0000256" key="5">
    <source>
        <dbReference type="ARBA" id="ARBA00023117"/>
    </source>
</evidence>
<feature type="domain" description="Bromo" evidence="10">
    <location>
        <begin position="603"/>
        <end position="681"/>
    </location>
</feature>
<dbReference type="InterPro" id="IPR019542">
    <property type="entry name" value="Enhancer_polycomb-like_N"/>
</dbReference>
<dbReference type="SUPFAM" id="SSF63748">
    <property type="entry name" value="Tudor/PWWP/MBT"/>
    <property type="match status" value="1"/>
</dbReference>
<dbReference type="PROSITE" id="PS00028">
    <property type="entry name" value="ZINC_FINGER_C2H2_1"/>
    <property type="match status" value="1"/>
</dbReference>
<keyword evidence="5 7" id="KW-0103">Bromodomain</keyword>
<dbReference type="PROSITE" id="PS50157">
    <property type="entry name" value="ZINC_FINGER_C2H2_2"/>
    <property type="match status" value="1"/>
</dbReference>
<dbReference type="SUPFAM" id="SSF47370">
    <property type="entry name" value="Bromodomain"/>
    <property type="match status" value="1"/>
</dbReference>
<dbReference type="InterPro" id="IPR034732">
    <property type="entry name" value="EPHD"/>
</dbReference>
<dbReference type="InterPro" id="IPR013083">
    <property type="entry name" value="Znf_RING/FYVE/PHD"/>
</dbReference>
<evidence type="ECO:0000256" key="3">
    <source>
        <dbReference type="ARBA" id="ARBA00022771"/>
    </source>
</evidence>
<dbReference type="CDD" id="cd05839">
    <property type="entry name" value="PWWP_BRPF"/>
    <property type="match status" value="1"/>
</dbReference>
<feature type="compositionally biased region" description="Basic and acidic residues" evidence="9">
    <location>
        <begin position="824"/>
        <end position="840"/>
    </location>
</feature>
<keyword evidence="6" id="KW-0539">Nucleus</keyword>
<dbReference type="InterPro" id="IPR013087">
    <property type="entry name" value="Znf_C2H2_type"/>
</dbReference>
<dbReference type="PRINTS" id="PR00503">
    <property type="entry name" value="BROMODOMAIN"/>
</dbReference>
<dbReference type="PROSITE" id="PS50014">
    <property type="entry name" value="BROMODOMAIN_2"/>
    <property type="match status" value="1"/>
</dbReference>
<dbReference type="Gene3D" id="1.20.920.10">
    <property type="entry name" value="Bromodomain-like"/>
    <property type="match status" value="1"/>
</dbReference>
<dbReference type="CDD" id="cd15572">
    <property type="entry name" value="PHD_BRPF"/>
    <property type="match status" value="1"/>
</dbReference>
<dbReference type="PANTHER" id="PTHR13793">
    <property type="entry name" value="PHD FINGER PROTEINS"/>
    <property type="match status" value="1"/>
</dbReference>
<evidence type="ECO:0000259" key="13">
    <source>
        <dbReference type="PROSITE" id="PS50812"/>
    </source>
</evidence>
<keyword evidence="15" id="KW-1185">Reference proteome</keyword>
<feature type="compositionally biased region" description="Basic and acidic residues" evidence="9">
    <location>
        <begin position="1108"/>
        <end position="1119"/>
    </location>
</feature>
<feature type="compositionally biased region" description="Basic residues" evidence="9">
    <location>
        <begin position="62"/>
        <end position="77"/>
    </location>
</feature>
<dbReference type="InterPro" id="IPR036427">
    <property type="entry name" value="Bromodomain-like_sf"/>
</dbReference>
<dbReference type="Gene3D" id="2.30.30.140">
    <property type="match status" value="1"/>
</dbReference>